<sequence>MPCSLVPVLQPANTIDLSSLSGDYSCHFEELGQVVICDMILANKRGSHFKEFLKRSGLTAFETKLGWTVIGSENYQSSSLLVTSMLLTSVCISELWALDSLGITNPSEKKTTIELQAAVKQNFLGTVRIENDRFVVN</sequence>
<dbReference type="Proteomes" id="UP000886998">
    <property type="component" value="Unassembled WGS sequence"/>
</dbReference>
<evidence type="ECO:0000313" key="2">
    <source>
        <dbReference type="Proteomes" id="UP000886998"/>
    </source>
</evidence>
<proteinExistence type="predicted"/>
<dbReference type="EMBL" id="BMAV01009915">
    <property type="protein sequence ID" value="GFY54533.1"/>
    <property type="molecule type" value="Genomic_DNA"/>
</dbReference>
<accession>A0A8X6XIJ6</accession>
<keyword evidence="2" id="KW-1185">Reference proteome</keyword>
<dbReference type="OrthoDB" id="6765836at2759"/>
<name>A0A8X6XIJ6_9ARAC</name>
<protein>
    <submittedName>
        <fullName evidence="1">Uncharacterized protein</fullName>
    </submittedName>
</protein>
<evidence type="ECO:0000313" key="1">
    <source>
        <dbReference type="EMBL" id="GFY54533.1"/>
    </source>
</evidence>
<comment type="caution">
    <text evidence="1">The sequence shown here is derived from an EMBL/GenBank/DDBJ whole genome shotgun (WGS) entry which is preliminary data.</text>
</comment>
<dbReference type="AlphaFoldDB" id="A0A8X6XIJ6"/>
<organism evidence="1 2">
    <name type="scientific">Trichonephila inaurata madagascariensis</name>
    <dbReference type="NCBI Taxonomy" id="2747483"/>
    <lineage>
        <taxon>Eukaryota</taxon>
        <taxon>Metazoa</taxon>
        <taxon>Ecdysozoa</taxon>
        <taxon>Arthropoda</taxon>
        <taxon>Chelicerata</taxon>
        <taxon>Arachnida</taxon>
        <taxon>Araneae</taxon>
        <taxon>Araneomorphae</taxon>
        <taxon>Entelegynae</taxon>
        <taxon>Araneoidea</taxon>
        <taxon>Nephilidae</taxon>
        <taxon>Trichonephila</taxon>
        <taxon>Trichonephila inaurata</taxon>
    </lineage>
</organism>
<reference evidence="1" key="1">
    <citation type="submission" date="2020-08" db="EMBL/GenBank/DDBJ databases">
        <title>Multicomponent nature underlies the extraordinary mechanical properties of spider dragline silk.</title>
        <authorList>
            <person name="Kono N."/>
            <person name="Nakamura H."/>
            <person name="Mori M."/>
            <person name="Yoshida Y."/>
            <person name="Ohtoshi R."/>
            <person name="Malay A.D."/>
            <person name="Moran D.A.P."/>
            <person name="Tomita M."/>
            <person name="Numata K."/>
            <person name="Arakawa K."/>
        </authorList>
    </citation>
    <scope>NUCLEOTIDE SEQUENCE</scope>
</reference>
<gene>
    <name evidence="1" type="primary">AVEN_85263_1</name>
    <name evidence="1" type="ORF">TNIN_441331</name>
</gene>